<proteinExistence type="predicted"/>
<sequence>MSSRPLIVGIGGSTRPGSSSEMALRYAMTMASNLGADIEIFDGAALSIPMYAPEIPFRTAEAQKLIAALQRADGVILSSPGYHGSVSGMLKNALDYVEDLRSDVRPYFEGRPVGCIVCASGWQAVGTTLTGLRSVIHALRGWPTPLGVGINTAVGKAFSANGDCLDEAVRGQLTLLSQQVLDFLNGEHAKWPARMRATARKE</sequence>
<dbReference type="EMBL" id="CP000390">
    <property type="protein sequence ID" value="ABG65079.1"/>
    <property type="molecule type" value="Genomic_DNA"/>
</dbReference>
<dbReference type="AlphaFoldDB" id="Q11BZ6"/>
<evidence type="ECO:0000313" key="2">
    <source>
        <dbReference type="EMBL" id="ABG65079.1"/>
    </source>
</evidence>
<dbReference type="Gene3D" id="3.40.50.360">
    <property type="match status" value="1"/>
</dbReference>
<dbReference type="STRING" id="266779.Meso_3711"/>
<feature type="domain" description="NADPH-dependent FMN reductase-like" evidence="1">
    <location>
        <begin position="7"/>
        <end position="146"/>
    </location>
</feature>
<reference evidence="2" key="1">
    <citation type="submission" date="2006-06" db="EMBL/GenBank/DDBJ databases">
        <title>Complete sequence of chromosome of Chelativorans sp. BNC1.</title>
        <authorList>
            <consortium name="US DOE Joint Genome Institute"/>
            <person name="Copeland A."/>
            <person name="Lucas S."/>
            <person name="Lapidus A."/>
            <person name="Barry K."/>
            <person name="Detter J.C."/>
            <person name="Glavina del Rio T."/>
            <person name="Hammon N."/>
            <person name="Israni S."/>
            <person name="Dalin E."/>
            <person name="Tice H."/>
            <person name="Pitluck S."/>
            <person name="Chertkov O."/>
            <person name="Brettin T."/>
            <person name="Bruce D."/>
            <person name="Han C."/>
            <person name="Tapia R."/>
            <person name="Gilna P."/>
            <person name="Schmutz J."/>
            <person name="Larimer F."/>
            <person name="Land M."/>
            <person name="Hauser L."/>
            <person name="Kyrpides N."/>
            <person name="Mikhailova N."/>
            <person name="Richardson P."/>
        </authorList>
    </citation>
    <scope>NUCLEOTIDE SEQUENCE</scope>
    <source>
        <strain evidence="2">BNC1</strain>
    </source>
</reference>
<dbReference type="InterPro" id="IPR050712">
    <property type="entry name" value="NAD(P)H-dep_reductase"/>
</dbReference>
<accession>Q11BZ6</accession>
<dbReference type="HOGENOM" id="CLU_055322_1_1_5"/>
<dbReference type="GO" id="GO:0016491">
    <property type="term" value="F:oxidoreductase activity"/>
    <property type="evidence" value="ECO:0007669"/>
    <property type="project" value="InterPro"/>
</dbReference>
<protein>
    <submittedName>
        <fullName evidence="2">NADPH-dependent FMN reductase</fullName>
    </submittedName>
</protein>
<dbReference type="GO" id="GO:0010181">
    <property type="term" value="F:FMN binding"/>
    <property type="evidence" value="ECO:0007669"/>
    <property type="project" value="TreeGrafter"/>
</dbReference>
<name>Q11BZ6_CHESB</name>
<dbReference type="PANTHER" id="PTHR30543">
    <property type="entry name" value="CHROMATE REDUCTASE"/>
    <property type="match status" value="1"/>
</dbReference>
<dbReference type="eggNOG" id="COG0431">
    <property type="taxonomic scope" value="Bacteria"/>
</dbReference>
<dbReference type="SUPFAM" id="SSF52218">
    <property type="entry name" value="Flavoproteins"/>
    <property type="match status" value="1"/>
</dbReference>
<dbReference type="PANTHER" id="PTHR30543:SF21">
    <property type="entry name" value="NAD(P)H-DEPENDENT FMN REDUCTASE LOT6"/>
    <property type="match status" value="1"/>
</dbReference>
<dbReference type="Pfam" id="PF03358">
    <property type="entry name" value="FMN_red"/>
    <property type="match status" value="1"/>
</dbReference>
<dbReference type="KEGG" id="mes:Meso_3711"/>
<gene>
    <name evidence="2" type="ordered locus">Meso_3711</name>
</gene>
<dbReference type="InterPro" id="IPR029039">
    <property type="entry name" value="Flavoprotein-like_sf"/>
</dbReference>
<organism evidence="2">
    <name type="scientific">Chelativorans sp. (strain BNC1)</name>
    <dbReference type="NCBI Taxonomy" id="266779"/>
    <lineage>
        <taxon>Bacteria</taxon>
        <taxon>Pseudomonadati</taxon>
        <taxon>Pseudomonadota</taxon>
        <taxon>Alphaproteobacteria</taxon>
        <taxon>Hyphomicrobiales</taxon>
        <taxon>Phyllobacteriaceae</taxon>
        <taxon>Chelativorans</taxon>
    </lineage>
</organism>
<dbReference type="GO" id="GO:0005829">
    <property type="term" value="C:cytosol"/>
    <property type="evidence" value="ECO:0007669"/>
    <property type="project" value="TreeGrafter"/>
</dbReference>
<dbReference type="InterPro" id="IPR005025">
    <property type="entry name" value="FMN_Rdtase-like_dom"/>
</dbReference>
<evidence type="ECO:0000259" key="1">
    <source>
        <dbReference type="Pfam" id="PF03358"/>
    </source>
</evidence>